<proteinExistence type="predicted"/>
<keyword evidence="2" id="KW-1185">Reference proteome</keyword>
<comment type="caution">
    <text evidence="1">The sequence shown here is derived from an EMBL/GenBank/DDBJ whole genome shotgun (WGS) entry which is preliminary data.</text>
</comment>
<dbReference type="AlphaFoldDB" id="A0A511N0J9"/>
<dbReference type="EMBL" id="BJXB01000007">
    <property type="protein sequence ID" value="GEM46383.1"/>
    <property type="molecule type" value="Genomic_DNA"/>
</dbReference>
<name>A0A511N0J9_DEIC1</name>
<protein>
    <submittedName>
        <fullName evidence="1">Uncharacterized protein</fullName>
    </submittedName>
</protein>
<accession>A0A511N0J9</accession>
<sequence length="155" mass="17852">MLQDTLHNLPDIWTVKEDVQVTHLHTCTVLISTHGCFLVFPQDTAGVILHNPRSLIVNDQNLMPQVAMVQQSTQSFERVTGSRAQALMVFRQLVEPDELRAKRLFDSTVREWEIDTVKILTWESLKPYLQQFKSKTLQVEETVQLTLSLRKLALP</sequence>
<evidence type="ECO:0000313" key="1">
    <source>
        <dbReference type="EMBL" id="GEM46383.1"/>
    </source>
</evidence>
<evidence type="ECO:0000313" key="2">
    <source>
        <dbReference type="Proteomes" id="UP000321306"/>
    </source>
</evidence>
<organism evidence="1 2">
    <name type="scientific">Deinococcus cellulosilyticus (strain DSM 18568 / NBRC 106333 / KACC 11606 / 5516J-15)</name>
    <dbReference type="NCBI Taxonomy" id="1223518"/>
    <lineage>
        <taxon>Bacteria</taxon>
        <taxon>Thermotogati</taxon>
        <taxon>Deinococcota</taxon>
        <taxon>Deinococci</taxon>
        <taxon>Deinococcales</taxon>
        <taxon>Deinococcaceae</taxon>
        <taxon>Deinococcus</taxon>
    </lineage>
</organism>
<reference evidence="1 2" key="1">
    <citation type="submission" date="2019-07" db="EMBL/GenBank/DDBJ databases">
        <title>Whole genome shotgun sequence of Deinococcus cellulosilyticus NBRC 106333.</title>
        <authorList>
            <person name="Hosoyama A."/>
            <person name="Uohara A."/>
            <person name="Ohji S."/>
            <person name="Ichikawa N."/>
        </authorList>
    </citation>
    <scope>NUCLEOTIDE SEQUENCE [LARGE SCALE GENOMIC DNA]</scope>
    <source>
        <strain evidence="1 2">NBRC 106333</strain>
    </source>
</reference>
<gene>
    <name evidence="1" type="ORF">DC3_20180</name>
</gene>
<dbReference type="Proteomes" id="UP000321306">
    <property type="component" value="Unassembled WGS sequence"/>
</dbReference>